<dbReference type="Proteomes" id="UP001234581">
    <property type="component" value="Unassembled WGS sequence"/>
</dbReference>
<evidence type="ECO:0000313" key="13">
    <source>
        <dbReference type="Proteomes" id="UP001234581"/>
    </source>
</evidence>
<proteinExistence type="predicted"/>
<dbReference type="SMART" id="SM00355">
    <property type="entry name" value="ZnF_C2H2"/>
    <property type="match status" value="7"/>
</dbReference>
<evidence type="ECO:0000256" key="2">
    <source>
        <dbReference type="ARBA" id="ARBA00022723"/>
    </source>
</evidence>
<keyword evidence="7" id="KW-0539">Nucleus</keyword>
<name>A0AAD8DJ12_9FUNG</name>
<keyword evidence="6" id="KW-0804">Transcription</keyword>
<dbReference type="GO" id="GO:0006357">
    <property type="term" value="P:regulation of transcription by RNA polymerase II"/>
    <property type="evidence" value="ECO:0007669"/>
    <property type="project" value="TreeGrafter"/>
</dbReference>
<dbReference type="Gene3D" id="3.30.160.60">
    <property type="entry name" value="Classic Zinc Finger"/>
    <property type="match status" value="2"/>
</dbReference>
<dbReference type="InterPro" id="IPR051061">
    <property type="entry name" value="Zinc_finger_trans_reg"/>
</dbReference>
<reference evidence="12 13" key="1">
    <citation type="submission" date="2023-03" db="EMBL/GenBank/DDBJ databases">
        <title>Genome sequence of Lichtheimia ornata CBS 291.66.</title>
        <authorList>
            <person name="Mohabir J.T."/>
            <person name="Shea T.P."/>
            <person name="Kurbessoian T."/>
            <person name="Berby B."/>
            <person name="Fontaine J."/>
            <person name="Livny J."/>
            <person name="Gnirke A."/>
            <person name="Stajich J.E."/>
            <person name="Cuomo C.A."/>
        </authorList>
    </citation>
    <scope>NUCLEOTIDE SEQUENCE [LARGE SCALE GENOMIC DNA]</scope>
    <source>
        <strain evidence="12">CBS 291.66</strain>
    </source>
</reference>
<keyword evidence="2" id="KW-0479">Metal-binding</keyword>
<dbReference type="EMBL" id="JARTCD010000002">
    <property type="protein sequence ID" value="KAJ8663423.1"/>
    <property type="molecule type" value="Genomic_DNA"/>
</dbReference>
<dbReference type="PROSITE" id="PS50157">
    <property type="entry name" value="ZINC_FINGER_C2H2_2"/>
    <property type="match status" value="4"/>
</dbReference>
<dbReference type="AlphaFoldDB" id="A0AAD8DJ12"/>
<gene>
    <name evidence="12" type="ORF">O0I10_000662</name>
</gene>
<evidence type="ECO:0000256" key="9">
    <source>
        <dbReference type="SAM" id="MobiDB-lite"/>
    </source>
</evidence>
<dbReference type="Gene3D" id="3.40.50.10190">
    <property type="entry name" value="BRCT domain"/>
    <property type="match status" value="1"/>
</dbReference>
<evidence type="ECO:0000256" key="8">
    <source>
        <dbReference type="PROSITE-ProRule" id="PRU00042"/>
    </source>
</evidence>
<dbReference type="PANTHER" id="PTHR46179:SF13">
    <property type="entry name" value="C2H2-TYPE DOMAIN-CONTAINING PROTEIN"/>
    <property type="match status" value="1"/>
</dbReference>
<feature type="domain" description="C2H2-type" evidence="10">
    <location>
        <begin position="550"/>
        <end position="578"/>
    </location>
</feature>
<evidence type="ECO:0000256" key="3">
    <source>
        <dbReference type="ARBA" id="ARBA00022771"/>
    </source>
</evidence>
<dbReference type="GO" id="GO:0008270">
    <property type="term" value="F:zinc ion binding"/>
    <property type="evidence" value="ECO:0007669"/>
    <property type="project" value="UniProtKB-KW"/>
</dbReference>
<dbReference type="CDD" id="cd00027">
    <property type="entry name" value="BRCT"/>
    <property type="match status" value="1"/>
</dbReference>
<dbReference type="InterPro" id="IPR036420">
    <property type="entry name" value="BRCT_dom_sf"/>
</dbReference>
<evidence type="ECO:0000313" key="12">
    <source>
        <dbReference type="EMBL" id="KAJ8663423.1"/>
    </source>
</evidence>
<keyword evidence="13" id="KW-1185">Reference proteome</keyword>
<dbReference type="PANTHER" id="PTHR46179">
    <property type="entry name" value="ZINC FINGER PROTEIN"/>
    <property type="match status" value="1"/>
</dbReference>
<evidence type="ECO:0000259" key="10">
    <source>
        <dbReference type="PROSITE" id="PS50157"/>
    </source>
</evidence>
<protein>
    <submittedName>
        <fullName evidence="12">Uncharacterized protein</fullName>
    </submittedName>
</protein>
<dbReference type="GeneID" id="83208084"/>
<dbReference type="InterPro" id="IPR036236">
    <property type="entry name" value="Znf_C2H2_sf"/>
</dbReference>
<dbReference type="GO" id="GO:0005634">
    <property type="term" value="C:nucleus"/>
    <property type="evidence" value="ECO:0007669"/>
    <property type="project" value="UniProtKB-SubCell"/>
</dbReference>
<evidence type="ECO:0000256" key="5">
    <source>
        <dbReference type="ARBA" id="ARBA00023015"/>
    </source>
</evidence>
<comment type="subcellular location">
    <subcellularLocation>
        <location evidence="1">Nucleus</location>
    </subcellularLocation>
</comment>
<evidence type="ECO:0000256" key="7">
    <source>
        <dbReference type="ARBA" id="ARBA00023242"/>
    </source>
</evidence>
<dbReference type="PROSITE" id="PS50172">
    <property type="entry name" value="BRCT"/>
    <property type="match status" value="1"/>
</dbReference>
<keyword evidence="4" id="KW-0862">Zinc</keyword>
<keyword evidence="3 8" id="KW-0863">Zinc-finger</keyword>
<feature type="region of interest" description="Disordered" evidence="9">
    <location>
        <begin position="1"/>
        <end position="21"/>
    </location>
</feature>
<dbReference type="PROSITE" id="PS00028">
    <property type="entry name" value="ZINC_FINGER_C2H2_1"/>
    <property type="match status" value="7"/>
</dbReference>
<feature type="compositionally biased region" description="Polar residues" evidence="9">
    <location>
        <begin position="1"/>
        <end position="16"/>
    </location>
</feature>
<sequence>MEWCSTTQKSPSCSNIRNKDDPLDYDEVLLEDDGSDYENAMYDEYELETLAVHVEKEDDDAEQTMLYEEASCDGVFIDTNDEDMAYGNTFIDDGDEDMSCYDEFIDADDDDMSCDDQHIDNNDEDMSFDEEPGDAHDKEIDNGGGYNAFRTPHLTPIVVTRCRPRRSYLTTKPPISSTTPLYASQNDPQVIHTTVQRASSDSLTLIGILKDKESVHRSCFLGFFCGDGYNNKEKQTIVERSTEFYWLNLFIKSFKCTSVGLNFYVSPPRKNEKERFAAGDYGVVMAMFSSRELGELLDMTGCYVSRVKNAHLGLLAETFPDDLSNRSLHIILFTLWYYAADGCLLWRPEHDVENPGRLLAGVNLAAKDKTILTWMQTELAKLNVMSNIVGRESDPVYNLNIGKRELVRNKDLFLNAMAQTRVVQITLHHKLVDLETMLTTGILPYCDTPAASDVSFYDYLGVDGLADPLARVIGQDTCVLRLTALNQFLLGLGMASVKDTRECHPTDIAAYLRSMDPTKNDLAKKYHDMCMKRIRETMPNNVVNERGRLHRCDLCTKSYHIPDMLVAHKVREHGGEEWKCDECDMVLSTKTMLRAHKFNLHSGEIPCEQCNKTFDSYRAYYSHKVIMHQCEEIQCPWEHCYEMFTTKKRFYRHVHNHNCAENKLECPFEGCTRLFLRHDHLRNHVDSIHKRQPIACRVDDCDATFYSQQQEYTHYQRMHVRRHHCTHPGCEASFGKPSDLQRHVLCNHENPDLSDVLVEEEASSKDLQELVDQLVSGGSTSGKRSATAAGLSSPTNAVKKKIGAMDQLLTQSHAGADNIPRIVFSNVPVHDQLVFVELIKNSPLHATVILDKSNIEEATHVISYVEDPSTMRTPSYLYAINDSRMHIMSAKWIADSITNCKWMDEEYYKVAIPRKDVLQGIQLTFIGNPYPLRHAIERASKVSGAHIWGKRPSWQSRLDKSKIVHDLTSNEIDPNITICIVTDEKTYVHKKPKLKNAQVRTMRWLIAVLAHQREINRT</sequence>
<evidence type="ECO:0000259" key="11">
    <source>
        <dbReference type="PROSITE" id="PS50172"/>
    </source>
</evidence>
<dbReference type="SUPFAM" id="SSF52113">
    <property type="entry name" value="BRCT domain"/>
    <property type="match status" value="1"/>
</dbReference>
<organism evidence="12 13">
    <name type="scientific">Lichtheimia ornata</name>
    <dbReference type="NCBI Taxonomy" id="688661"/>
    <lineage>
        <taxon>Eukaryota</taxon>
        <taxon>Fungi</taxon>
        <taxon>Fungi incertae sedis</taxon>
        <taxon>Mucoromycota</taxon>
        <taxon>Mucoromycotina</taxon>
        <taxon>Mucoromycetes</taxon>
        <taxon>Mucorales</taxon>
        <taxon>Lichtheimiaceae</taxon>
        <taxon>Lichtheimia</taxon>
    </lineage>
</organism>
<dbReference type="RefSeq" id="XP_058348335.1">
    <property type="nucleotide sequence ID" value="XM_058480771.1"/>
</dbReference>
<feature type="domain" description="C2H2-type" evidence="10">
    <location>
        <begin position="605"/>
        <end position="633"/>
    </location>
</feature>
<evidence type="ECO:0000256" key="4">
    <source>
        <dbReference type="ARBA" id="ARBA00022833"/>
    </source>
</evidence>
<comment type="caution">
    <text evidence="12">The sequence shown here is derived from an EMBL/GenBank/DDBJ whole genome shotgun (WGS) entry which is preliminary data.</text>
</comment>
<feature type="domain" description="C2H2-type" evidence="10">
    <location>
        <begin position="578"/>
        <end position="606"/>
    </location>
</feature>
<evidence type="ECO:0000256" key="1">
    <source>
        <dbReference type="ARBA" id="ARBA00004123"/>
    </source>
</evidence>
<accession>A0AAD8DJ12</accession>
<keyword evidence="5" id="KW-0805">Transcription regulation</keyword>
<dbReference type="SUPFAM" id="SSF57667">
    <property type="entry name" value="beta-beta-alpha zinc fingers"/>
    <property type="match status" value="1"/>
</dbReference>
<feature type="domain" description="C2H2-type" evidence="10">
    <location>
        <begin position="664"/>
        <end position="694"/>
    </location>
</feature>
<evidence type="ECO:0000256" key="6">
    <source>
        <dbReference type="ARBA" id="ARBA00023163"/>
    </source>
</evidence>
<dbReference type="InterPro" id="IPR001357">
    <property type="entry name" value="BRCT_dom"/>
</dbReference>
<dbReference type="InterPro" id="IPR013087">
    <property type="entry name" value="Znf_C2H2_type"/>
</dbReference>
<feature type="domain" description="BRCT" evidence="11">
    <location>
        <begin position="856"/>
        <end position="910"/>
    </location>
</feature>